<evidence type="ECO:0000259" key="2">
    <source>
        <dbReference type="Pfam" id="PF03869"/>
    </source>
</evidence>
<keyword evidence="3" id="KW-0238">DNA-binding</keyword>
<dbReference type="EMBL" id="JAQRFI010000055">
    <property type="protein sequence ID" value="MDC9591028.1"/>
    <property type="molecule type" value="Genomic_DNA"/>
</dbReference>
<dbReference type="Proteomes" id="UP001217178">
    <property type="component" value="Unassembled WGS sequence"/>
</dbReference>
<organism evidence="3 4">
    <name type="scientific">Xenorhabdus yunnanensis</name>
    <dbReference type="NCBI Taxonomy" id="3025878"/>
    <lineage>
        <taxon>Bacteria</taxon>
        <taxon>Pseudomonadati</taxon>
        <taxon>Pseudomonadota</taxon>
        <taxon>Gammaproteobacteria</taxon>
        <taxon>Enterobacterales</taxon>
        <taxon>Morganellaceae</taxon>
        <taxon>Xenorhabdus</taxon>
    </lineage>
</organism>
<reference evidence="3 4" key="1">
    <citation type="submission" date="2023-02" db="EMBL/GenBank/DDBJ databases">
        <title>Entomopathogenic bacteria.</title>
        <authorList>
            <person name="Machado R.A."/>
        </authorList>
    </citation>
    <scope>NUCLEOTIDE SEQUENCE [LARGE SCALE GENOMIC DNA]</scope>
    <source>
        <strain evidence="3 4">XENO-10</strain>
    </source>
</reference>
<name>A0ABT5LKL7_9GAMM</name>
<dbReference type="InterPro" id="IPR010985">
    <property type="entry name" value="Ribbon_hlx_hlx"/>
</dbReference>
<feature type="coiled-coil region" evidence="1">
    <location>
        <begin position="69"/>
        <end position="96"/>
    </location>
</feature>
<proteinExistence type="predicted"/>
<keyword evidence="1" id="KW-0175">Coiled coil</keyword>
<dbReference type="SUPFAM" id="SSF47598">
    <property type="entry name" value="Ribbon-helix-helix"/>
    <property type="match status" value="1"/>
</dbReference>
<keyword evidence="4" id="KW-1185">Reference proteome</keyword>
<dbReference type="InterPro" id="IPR013321">
    <property type="entry name" value="Arc_rbn_hlx_hlx"/>
</dbReference>
<gene>
    <name evidence="3" type="ORF">PSI23_17480</name>
</gene>
<sequence length="135" mass="15688">MSRIAPYPLRMPPEMRSNLEDKAQSSVRSLQQEILFRLERYQQIESLISSTNKNKGDIKGDIYDYIAELMRKAKSVDEKDEEINKLKKEIAELYGSLNLSETDRFMKISQQSQVIEKAIEKLIDALPPHYNKKAP</sequence>
<dbReference type="GO" id="GO:0003677">
    <property type="term" value="F:DNA binding"/>
    <property type="evidence" value="ECO:0007669"/>
    <property type="project" value="UniProtKB-KW"/>
</dbReference>
<dbReference type="RefSeq" id="WP_273556275.1">
    <property type="nucleotide sequence ID" value="NZ_JAQRFI010000055.1"/>
</dbReference>
<dbReference type="Gene3D" id="1.10.1220.10">
    <property type="entry name" value="Met repressor-like"/>
    <property type="match status" value="1"/>
</dbReference>
<feature type="domain" description="Arc-like DNA binding" evidence="2">
    <location>
        <begin position="7"/>
        <end position="39"/>
    </location>
</feature>
<comment type="caution">
    <text evidence="3">The sequence shown here is derived from an EMBL/GenBank/DDBJ whole genome shotgun (WGS) entry which is preliminary data.</text>
</comment>
<accession>A0ABT5LKL7</accession>
<evidence type="ECO:0000313" key="3">
    <source>
        <dbReference type="EMBL" id="MDC9591028.1"/>
    </source>
</evidence>
<protein>
    <submittedName>
        <fullName evidence="3">Arc family DNA-binding protein</fullName>
    </submittedName>
</protein>
<evidence type="ECO:0000313" key="4">
    <source>
        <dbReference type="Proteomes" id="UP001217178"/>
    </source>
</evidence>
<evidence type="ECO:0000256" key="1">
    <source>
        <dbReference type="SAM" id="Coils"/>
    </source>
</evidence>
<dbReference type="InterPro" id="IPR005569">
    <property type="entry name" value="Arc_DNA-bd_dom"/>
</dbReference>
<dbReference type="Pfam" id="PF03869">
    <property type="entry name" value="Arc"/>
    <property type="match status" value="1"/>
</dbReference>